<reference evidence="4" key="1">
    <citation type="submission" date="2023-04" db="EMBL/GenBank/DDBJ databases">
        <authorList>
            <person name="Vijverberg K."/>
            <person name="Xiong W."/>
            <person name="Schranz E."/>
        </authorList>
    </citation>
    <scope>NUCLEOTIDE SEQUENCE</scope>
</reference>
<evidence type="ECO:0000256" key="2">
    <source>
        <dbReference type="ARBA" id="ARBA00038334"/>
    </source>
</evidence>
<evidence type="ECO:0000313" key="5">
    <source>
        <dbReference type="Proteomes" id="UP001177003"/>
    </source>
</evidence>
<dbReference type="Proteomes" id="UP001177003">
    <property type="component" value="Chromosome 9"/>
</dbReference>
<comment type="similarity">
    <text evidence="2">Belongs to the AB hydrolase superfamily. Epoxide hydrolase family.</text>
</comment>
<dbReference type="Gene3D" id="3.40.50.1820">
    <property type="entry name" value="alpha/beta hydrolase"/>
    <property type="match status" value="1"/>
</dbReference>
<dbReference type="PRINTS" id="PR00412">
    <property type="entry name" value="EPOXHYDRLASE"/>
</dbReference>
<feature type="domain" description="AB hydrolase-1" evidence="3">
    <location>
        <begin position="19"/>
        <end position="107"/>
    </location>
</feature>
<accession>A0AA35ZXH4</accession>
<dbReference type="InterPro" id="IPR000639">
    <property type="entry name" value="Epox_hydrolase-like"/>
</dbReference>
<protein>
    <recommendedName>
        <fullName evidence="3">AB hydrolase-1 domain-containing protein</fullName>
    </recommendedName>
</protein>
<sequence>MEGIEHKMVNVYDINMHIAEMVTPDLRGYGDTTGAPINDPTKFTTLHVVGDMVTLIDSLGADKVFVVEHDWGALIAWCLCLFKPDKVKALVNLSIHFTPRNLKQKILENVCAAYGDDHYICRLQVAFLLHFTWF</sequence>
<keyword evidence="1" id="KW-0378">Hydrolase</keyword>
<evidence type="ECO:0000256" key="1">
    <source>
        <dbReference type="ARBA" id="ARBA00022801"/>
    </source>
</evidence>
<evidence type="ECO:0000313" key="4">
    <source>
        <dbReference type="EMBL" id="CAI9300713.1"/>
    </source>
</evidence>
<dbReference type="Pfam" id="PF00561">
    <property type="entry name" value="Abhydrolase_1"/>
    <property type="match status" value="1"/>
</dbReference>
<dbReference type="PANTHER" id="PTHR43329">
    <property type="entry name" value="EPOXIDE HYDROLASE"/>
    <property type="match status" value="1"/>
</dbReference>
<name>A0AA35ZXH4_LACSI</name>
<dbReference type="SUPFAM" id="SSF53474">
    <property type="entry name" value="alpha/beta-Hydrolases"/>
    <property type="match status" value="1"/>
</dbReference>
<dbReference type="AlphaFoldDB" id="A0AA35ZXH4"/>
<evidence type="ECO:0000259" key="3">
    <source>
        <dbReference type="Pfam" id="PF00561"/>
    </source>
</evidence>
<dbReference type="InterPro" id="IPR000073">
    <property type="entry name" value="AB_hydrolase_1"/>
</dbReference>
<proteinExistence type="inferred from homology"/>
<dbReference type="EMBL" id="OX465085">
    <property type="protein sequence ID" value="CAI9300713.1"/>
    <property type="molecule type" value="Genomic_DNA"/>
</dbReference>
<organism evidence="4 5">
    <name type="scientific">Lactuca saligna</name>
    <name type="common">Willowleaf lettuce</name>
    <dbReference type="NCBI Taxonomy" id="75948"/>
    <lineage>
        <taxon>Eukaryota</taxon>
        <taxon>Viridiplantae</taxon>
        <taxon>Streptophyta</taxon>
        <taxon>Embryophyta</taxon>
        <taxon>Tracheophyta</taxon>
        <taxon>Spermatophyta</taxon>
        <taxon>Magnoliopsida</taxon>
        <taxon>eudicotyledons</taxon>
        <taxon>Gunneridae</taxon>
        <taxon>Pentapetalae</taxon>
        <taxon>asterids</taxon>
        <taxon>campanulids</taxon>
        <taxon>Asterales</taxon>
        <taxon>Asteraceae</taxon>
        <taxon>Cichorioideae</taxon>
        <taxon>Cichorieae</taxon>
        <taxon>Lactucinae</taxon>
        <taxon>Lactuca</taxon>
    </lineage>
</organism>
<keyword evidence="5" id="KW-1185">Reference proteome</keyword>
<dbReference type="InterPro" id="IPR029058">
    <property type="entry name" value="AB_hydrolase_fold"/>
</dbReference>
<gene>
    <name evidence="4" type="ORF">LSALG_LOCUS39334</name>
</gene>
<dbReference type="GO" id="GO:0016787">
    <property type="term" value="F:hydrolase activity"/>
    <property type="evidence" value="ECO:0007669"/>
    <property type="project" value="UniProtKB-KW"/>
</dbReference>